<dbReference type="InterPro" id="IPR002048">
    <property type="entry name" value="EF_hand_dom"/>
</dbReference>
<dbReference type="PANTHER" id="PTHR12461">
    <property type="entry name" value="HYPOXIA-INDUCIBLE FACTOR 1 ALPHA INHIBITOR-RELATED"/>
    <property type="match status" value="1"/>
</dbReference>
<dbReference type="Proteomes" id="UP000838412">
    <property type="component" value="Chromosome 5"/>
</dbReference>
<evidence type="ECO:0000259" key="3">
    <source>
        <dbReference type="PROSITE" id="PS50222"/>
    </source>
</evidence>
<dbReference type="GO" id="GO:0005509">
    <property type="term" value="F:calcium ion binding"/>
    <property type="evidence" value="ECO:0007669"/>
    <property type="project" value="InterPro"/>
</dbReference>
<dbReference type="SMART" id="SM00558">
    <property type="entry name" value="JmjC"/>
    <property type="match status" value="1"/>
</dbReference>
<evidence type="ECO:0000259" key="4">
    <source>
        <dbReference type="PROSITE" id="PS51184"/>
    </source>
</evidence>
<sequence length="444" mass="50757">MLPASLLLVYTFISAWFLGTTLTKDMRMDAVFPPVVVPSDSGLPGGHLLPLGCQRQPDGPVKEYAEPLTPLEFWDRHARDYVPLVYRQAVTKAPAVVNWRSDEYIREKYGDLDVLVEKKNEDRASRPHRMSLSEFLDNYQREDWYVVSLLPDPMRAEMQVPRSLLCGTFKKNILESNLWLSAGGTKSLLHYDADHNLHCLITGRKDFIMIDSKYEDLLDMDQKKQHSGSSFSHLDMDRIDLLAHPQVAAVPWTWATLLPGDCIFIPAGYFHQVRSYGRSVAATIMWAPLKNFNDSDCATADIDAYTSLSDVQLQWTYKKGDKSIDMGFMDVEILRQAFLEIMADRHSTKFTKELLAHYYEFAVVDEEEDGEIDEEDLKVVNKMFGVLDKDKIGYVTRQELENLDVEVLKDVARILDEPHGPVTENDDVNTRDVHTGDVTTREEL</sequence>
<dbReference type="PANTHER" id="PTHR12461:SF53">
    <property type="entry name" value="JMJC DOMAIN-CONTAINING PROTEIN"/>
    <property type="match status" value="1"/>
</dbReference>
<evidence type="ECO:0000313" key="6">
    <source>
        <dbReference type="Proteomes" id="UP000838412"/>
    </source>
</evidence>
<dbReference type="SUPFAM" id="SSF51197">
    <property type="entry name" value="Clavaminate synthase-like"/>
    <property type="match status" value="1"/>
</dbReference>
<name>A0A8J9ZZ98_BRALA</name>
<keyword evidence="2" id="KW-0732">Signal</keyword>
<dbReference type="AlphaFoldDB" id="A0A8J9ZZ98"/>
<protein>
    <submittedName>
        <fullName evidence="5">KDM8 protein</fullName>
    </submittedName>
</protein>
<accession>A0A8J9ZZ98</accession>
<dbReference type="Pfam" id="PF13621">
    <property type="entry name" value="Cupin_8"/>
    <property type="match status" value="1"/>
</dbReference>
<dbReference type="PROSITE" id="PS50222">
    <property type="entry name" value="EF_HAND_2"/>
    <property type="match status" value="1"/>
</dbReference>
<organism evidence="5 6">
    <name type="scientific">Branchiostoma lanceolatum</name>
    <name type="common">Common lancelet</name>
    <name type="synonym">Amphioxus lanceolatum</name>
    <dbReference type="NCBI Taxonomy" id="7740"/>
    <lineage>
        <taxon>Eukaryota</taxon>
        <taxon>Metazoa</taxon>
        <taxon>Chordata</taxon>
        <taxon>Cephalochordata</taxon>
        <taxon>Leptocardii</taxon>
        <taxon>Amphioxiformes</taxon>
        <taxon>Branchiostomatidae</taxon>
        <taxon>Branchiostoma</taxon>
    </lineage>
</organism>
<gene>
    <name evidence="5" type="primary">KDM8</name>
    <name evidence="5" type="ORF">BLAG_LOCUS19937</name>
</gene>
<dbReference type="EMBL" id="OV696690">
    <property type="protein sequence ID" value="CAH1266290.1"/>
    <property type="molecule type" value="Genomic_DNA"/>
</dbReference>
<feature type="domain" description="EF-hand" evidence="3">
    <location>
        <begin position="375"/>
        <end position="410"/>
    </location>
</feature>
<feature type="chain" id="PRO_5035429947" evidence="2">
    <location>
        <begin position="24"/>
        <end position="444"/>
    </location>
</feature>
<dbReference type="Gene3D" id="1.10.238.10">
    <property type="entry name" value="EF-hand"/>
    <property type="match status" value="1"/>
</dbReference>
<proteinExistence type="predicted"/>
<keyword evidence="6" id="KW-1185">Reference proteome</keyword>
<dbReference type="SUPFAM" id="SSF47473">
    <property type="entry name" value="EF-hand"/>
    <property type="match status" value="1"/>
</dbReference>
<dbReference type="InterPro" id="IPR041667">
    <property type="entry name" value="Cupin_8"/>
</dbReference>
<feature type="compositionally biased region" description="Basic and acidic residues" evidence="1">
    <location>
        <begin position="428"/>
        <end position="444"/>
    </location>
</feature>
<evidence type="ECO:0000256" key="2">
    <source>
        <dbReference type="SAM" id="SignalP"/>
    </source>
</evidence>
<dbReference type="InterPro" id="IPR003347">
    <property type="entry name" value="JmjC_dom"/>
</dbReference>
<dbReference type="OrthoDB" id="415358at2759"/>
<dbReference type="Gene3D" id="2.60.120.650">
    <property type="entry name" value="Cupin"/>
    <property type="match status" value="1"/>
</dbReference>
<evidence type="ECO:0000256" key="1">
    <source>
        <dbReference type="SAM" id="MobiDB-lite"/>
    </source>
</evidence>
<feature type="domain" description="JmjC" evidence="4">
    <location>
        <begin position="138"/>
        <end position="303"/>
    </location>
</feature>
<feature type="region of interest" description="Disordered" evidence="1">
    <location>
        <begin position="418"/>
        <end position="444"/>
    </location>
</feature>
<reference evidence="5" key="1">
    <citation type="submission" date="2022-01" db="EMBL/GenBank/DDBJ databases">
        <authorList>
            <person name="Braso-Vives M."/>
        </authorList>
    </citation>
    <scope>NUCLEOTIDE SEQUENCE</scope>
</reference>
<dbReference type="FunFam" id="2.60.120.650:FF:000025">
    <property type="entry name" value="Lysine-specific demethylase 8"/>
    <property type="match status" value="1"/>
</dbReference>
<evidence type="ECO:0000313" key="5">
    <source>
        <dbReference type="EMBL" id="CAH1266290.1"/>
    </source>
</evidence>
<dbReference type="InterPro" id="IPR011992">
    <property type="entry name" value="EF-hand-dom_pair"/>
</dbReference>
<feature type="signal peptide" evidence="2">
    <location>
        <begin position="1"/>
        <end position="23"/>
    </location>
</feature>
<dbReference type="PROSITE" id="PS51184">
    <property type="entry name" value="JMJC"/>
    <property type="match status" value="1"/>
</dbReference>